<keyword evidence="2" id="KW-0805">Transcription regulation</keyword>
<evidence type="ECO:0000256" key="6">
    <source>
        <dbReference type="SAM" id="MobiDB-lite"/>
    </source>
</evidence>
<dbReference type="SMART" id="SM00380">
    <property type="entry name" value="AP2"/>
    <property type="match status" value="1"/>
</dbReference>
<dbReference type="EMBL" id="JALJOV010000526">
    <property type="protein sequence ID" value="KAK9863024.1"/>
    <property type="molecule type" value="Genomic_DNA"/>
</dbReference>
<dbReference type="PROSITE" id="PS51032">
    <property type="entry name" value="AP2_ERF"/>
    <property type="match status" value="1"/>
</dbReference>
<dbReference type="Proteomes" id="UP001485043">
    <property type="component" value="Unassembled WGS sequence"/>
</dbReference>
<sequence length="564" mass="62069">MFSTAGQSRMFWLFGVQSCHLSCGLERGVLEEPRCLDCLTGRSDPLHRPLSTCVEMPPAKQVPTASVAPGQHASHDPGAGLPAKGQGKTCNKTSRFRGVSIRASVLARDGRCPFIAKIIAKGKYSYAGTWPTEAAAATAVDMVCICIGEGRKLNFEGCYGAELVASLQSSKLGDLKAQLVSLSNTSPAKTGKASRYKGASLRPADRQLASSPWLARIWAQGKAVYLGGWPTEAQAAAAYDKAVMSVGGNRALNFPERYTVDYAAGLQARGLQDVTEELLGQARDEGQFALMQQGRSVGYHWSSKRRWFVASIRLRSSMSRPKTDGMSKAQTLLGLWPNPQLAAEAYDRMVTWLWDGRKMNQPDRYTAEQTSDIREMRQDNLVQQLRQESRESRAAAARGEVAATSPSAAVSYRAAQRKLKRIHTRSKRKQKLSWLETQLHKQPRRGPSPQLPERLWEQQAKLAARIEAANKEVAVVKRESIIRRAADCYRVITASQHQTRFIFPSWNIGRAASHHLEMAHSLGDNDLVLLNSVHYESESSSGAGCLHGVLDMKEGLCIPLPPLM</sequence>
<dbReference type="GO" id="GO:0003700">
    <property type="term" value="F:DNA-binding transcription factor activity"/>
    <property type="evidence" value="ECO:0007669"/>
    <property type="project" value="InterPro"/>
</dbReference>
<keyword evidence="4" id="KW-0804">Transcription</keyword>
<feature type="domain" description="AP2/ERF" evidence="7">
    <location>
        <begin position="195"/>
        <end position="263"/>
    </location>
</feature>
<dbReference type="InterPro" id="IPR016177">
    <property type="entry name" value="DNA-bd_dom_sf"/>
</dbReference>
<evidence type="ECO:0000313" key="9">
    <source>
        <dbReference type="Proteomes" id="UP001485043"/>
    </source>
</evidence>
<keyword evidence="9" id="KW-1185">Reference proteome</keyword>
<evidence type="ECO:0000256" key="5">
    <source>
        <dbReference type="ARBA" id="ARBA00023242"/>
    </source>
</evidence>
<dbReference type="PANTHER" id="PTHR32467:SF90">
    <property type="entry name" value="AP2-LIKE ETHYLENE-RESPONSIVE TRANSCRIPTION FACTOR AIL1"/>
    <property type="match status" value="1"/>
</dbReference>
<evidence type="ECO:0000256" key="4">
    <source>
        <dbReference type="ARBA" id="ARBA00023163"/>
    </source>
</evidence>
<name>A0AAW1T374_9CHLO</name>
<reference evidence="8 9" key="1">
    <citation type="journal article" date="2024" name="Nat. Commun.">
        <title>Phylogenomics reveals the evolutionary origins of lichenization in chlorophyte algae.</title>
        <authorList>
            <person name="Puginier C."/>
            <person name="Libourel C."/>
            <person name="Otte J."/>
            <person name="Skaloud P."/>
            <person name="Haon M."/>
            <person name="Grisel S."/>
            <person name="Petersen M."/>
            <person name="Berrin J.G."/>
            <person name="Delaux P.M."/>
            <person name="Dal Grande F."/>
            <person name="Keller J."/>
        </authorList>
    </citation>
    <scope>NUCLEOTIDE SEQUENCE [LARGE SCALE GENOMIC DNA]</scope>
    <source>
        <strain evidence="8 9">SAG 2523</strain>
    </source>
</reference>
<dbReference type="GO" id="GO:0005634">
    <property type="term" value="C:nucleus"/>
    <property type="evidence" value="ECO:0007669"/>
    <property type="project" value="UniProtKB-SubCell"/>
</dbReference>
<keyword evidence="5" id="KW-0539">Nucleus</keyword>
<evidence type="ECO:0000256" key="1">
    <source>
        <dbReference type="ARBA" id="ARBA00004123"/>
    </source>
</evidence>
<dbReference type="SUPFAM" id="SSF54171">
    <property type="entry name" value="DNA-binding domain"/>
    <property type="match status" value="1"/>
</dbReference>
<dbReference type="InterPro" id="IPR001471">
    <property type="entry name" value="AP2/ERF_dom"/>
</dbReference>
<protein>
    <recommendedName>
        <fullName evidence="7">AP2/ERF domain-containing protein</fullName>
    </recommendedName>
</protein>
<dbReference type="Gene3D" id="3.30.730.10">
    <property type="entry name" value="AP2/ERF domain"/>
    <property type="match status" value="1"/>
</dbReference>
<feature type="region of interest" description="Disordered" evidence="6">
    <location>
        <begin position="426"/>
        <end position="451"/>
    </location>
</feature>
<comment type="subcellular location">
    <subcellularLocation>
        <location evidence="1">Nucleus</location>
    </subcellularLocation>
</comment>
<evidence type="ECO:0000256" key="2">
    <source>
        <dbReference type="ARBA" id="ARBA00023015"/>
    </source>
</evidence>
<gene>
    <name evidence="8" type="ORF">WJX84_001521</name>
</gene>
<proteinExistence type="predicted"/>
<comment type="caution">
    <text evidence="8">The sequence shown here is derived from an EMBL/GenBank/DDBJ whole genome shotgun (WGS) entry which is preliminary data.</text>
</comment>
<dbReference type="InterPro" id="IPR036955">
    <property type="entry name" value="AP2/ERF_dom_sf"/>
</dbReference>
<evidence type="ECO:0000313" key="8">
    <source>
        <dbReference type="EMBL" id="KAK9863024.1"/>
    </source>
</evidence>
<accession>A0AAW1T374</accession>
<evidence type="ECO:0000256" key="3">
    <source>
        <dbReference type="ARBA" id="ARBA00023125"/>
    </source>
</evidence>
<organism evidence="8 9">
    <name type="scientific">Apatococcus fuscideae</name>
    <dbReference type="NCBI Taxonomy" id="2026836"/>
    <lineage>
        <taxon>Eukaryota</taxon>
        <taxon>Viridiplantae</taxon>
        <taxon>Chlorophyta</taxon>
        <taxon>core chlorophytes</taxon>
        <taxon>Trebouxiophyceae</taxon>
        <taxon>Chlorellales</taxon>
        <taxon>Chlorellaceae</taxon>
        <taxon>Apatococcus</taxon>
    </lineage>
</organism>
<keyword evidence="3" id="KW-0238">DNA-binding</keyword>
<dbReference type="GO" id="GO:0003677">
    <property type="term" value="F:DNA binding"/>
    <property type="evidence" value="ECO:0007669"/>
    <property type="project" value="UniProtKB-KW"/>
</dbReference>
<feature type="region of interest" description="Disordered" evidence="6">
    <location>
        <begin position="64"/>
        <end position="89"/>
    </location>
</feature>
<dbReference type="PANTHER" id="PTHR32467">
    <property type="entry name" value="AP2-LIKE ETHYLENE-RESPONSIVE TRANSCRIPTION FACTOR"/>
    <property type="match status" value="1"/>
</dbReference>
<evidence type="ECO:0000259" key="7">
    <source>
        <dbReference type="PROSITE" id="PS51032"/>
    </source>
</evidence>
<dbReference type="AlphaFoldDB" id="A0AAW1T374"/>